<dbReference type="GO" id="GO:0061157">
    <property type="term" value="P:mRNA destabilization"/>
    <property type="evidence" value="ECO:0007669"/>
    <property type="project" value="TreeGrafter"/>
</dbReference>
<dbReference type="Proteomes" id="UP000005627">
    <property type="component" value="Chromosome 4"/>
</dbReference>
<reference evidence="2 3" key="1">
    <citation type="journal article" date="2011" name="Proc. Natl. Acad. Sci. U.S.A.">
        <title>Evolutionary erosion of yeast sex chromosomes by mating-type switching accidents.</title>
        <authorList>
            <person name="Gordon J.L."/>
            <person name="Armisen D."/>
            <person name="Proux-Wera E."/>
            <person name="Oheigeartaigh S.S."/>
            <person name="Byrne K.P."/>
            <person name="Wolfe K.H."/>
        </authorList>
    </citation>
    <scope>NUCLEOTIDE SEQUENCE [LARGE SCALE GENOMIC DNA]</scope>
    <source>
        <strain evidence="3">ATCC 10662 / CBS 1146 / NBRC 0425 / NCYC 2629 / NRRL Y-866</strain>
    </source>
</reference>
<dbReference type="RefSeq" id="XP_003681050.1">
    <property type="nucleotide sequence ID" value="XM_003681002.1"/>
</dbReference>
<dbReference type="OrthoDB" id="306690at2759"/>
<gene>
    <name evidence="2" type="primary">TDEL0D02550</name>
    <name evidence="2" type="ORF">TDEL_0D02550</name>
</gene>
<keyword evidence="3" id="KW-1185">Reference proteome</keyword>
<evidence type="ECO:0000313" key="2">
    <source>
        <dbReference type="EMBL" id="CCE91839.1"/>
    </source>
</evidence>
<protein>
    <recommendedName>
        <fullName evidence="1">YTH domain-containing protein</fullName>
    </recommendedName>
</protein>
<dbReference type="HOGENOM" id="CLU_064798_1_0_1"/>
<dbReference type="KEGG" id="tdl:TDEL_0D02550"/>
<organism evidence="2 3">
    <name type="scientific">Torulaspora delbrueckii</name>
    <name type="common">Yeast</name>
    <name type="synonym">Candida colliculosa</name>
    <dbReference type="NCBI Taxonomy" id="4950"/>
    <lineage>
        <taxon>Eukaryota</taxon>
        <taxon>Fungi</taxon>
        <taxon>Dikarya</taxon>
        <taxon>Ascomycota</taxon>
        <taxon>Saccharomycotina</taxon>
        <taxon>Saccharomycetes</taxon>
        <taxon>Saccharomycetales</taxon>
        <taxon>Saccharomycetaceae</taxon>
        <taxon>Torulaspora</taxon>
    </lineage>
</organism>
<accession>G8ZT95</accession>
<name>G8ZT95_TORDE</name>
<dbReference type="AlphaFoldDB" id="G8ZT95"/>
<dbReference type="Pfam" id="PF04146">
    <property type="entry name" value="YTH"/>
    <property type="match status" value="1"/>
</dbReference>
<dbReference type="EMBL" id="HE616745">
    <property type="protein sequence ID" value="CCE91839.1"/>
    <property type="molecule type" value="Genomic_DNA"/>
</dbReference>
<dbReference type="PANTHER" id="PTHR12357:SF89">
    <property type="entry name" value="YTH DOMAIN-CONTAINING FAMILY PROTEIN"/>
    <property type="match status" value="1"/>
</dbReference>
<proteinExistence type="predicted"/>
<feature type="domain" description="YTH" evidence="1">
    <location>
        <begin position="125"/>
        <end position="260"/>
    </location>
</feature>
<dbReference type="Gene3D" id="3.10.590.10">
    <property type="entry name" value="ph1033 like domains"/>
    <property type="match status" value="1"/>
</dbReference>
<dbReference type="PANTHER" id="PTHR12357">
    <property type="entry name" value="YTH YT521-B HOMOLOGY DOMAIN-CONTAINING"/>
    <property type="match status" value="1"/>
</dbReference>
<dbReference type="STRING" id="1076872.G8ZT95"/>
<dbReference type="FunCoup" id="G8ZT95">
    <property type="interactions" value="28"/>
</dbReference>
<dbReference type="GO" id="GO:1990247">
    <property type="term" value="F:N6-methyladenosine-containing RNA reader activity"/>
    <property type="evidence" value="ECO:0007669"/>
    <property type="project" value="EnsemblFungi"/>
</dbReference>
<dbReference type="GO" id="GO:0005737">
    <property type="term" value="C:cytoplasm"/>
    <property type="evidence" value="ECO:0007669"/>
    <property type="project" value="EnsemblFungi"/>
</dbReference>
<dbReference type="GO" id="GO:0019220">
    <property type="term" value="P:regulation of phosphate metabolic process"/>
    <property type="evidence" value="ECO:0007669"/>
    <property type="project" value="EnsemblFungi"/>
</dbReference>
<dbReference type="InterPro" id="IPR045168">
    <property type="entry name" value="YTH_prot"/>
</dbReference>
<evidence type="ECO:0000313" key="3">
    <source>
        <dbReference type="Proteomes" id="UP000005627"/>
    </source>
</evidence>
<dbReference type="PROSITE" id="PS50882">
    <property type="entry name" value="YTH"/>
    <property type="match status" value="1"/>
</dbReference>
<dbReference type="GeneID" id="11502274"/>
<dbReference type="eggNOG" id="KOG1901">
    <property type="taxonomic scope" value="Eukaryota"/>
</dbReference>
<dbReference type="CDD" id="cd21134">
    <property type="entry name" value="YTH"/>
    <property type="match status" value="1"/>
</dbReference>
<evidence type="ECO:0000259" key="1">
    <source>
        <dbReference type="PROSITE" id="PS50882"/>
    </source>
</evidence>
<sequence length="276" mass="31234">MMEEAWERNVASGFVPVRTISDSLKELEGFITSIHSAAEGNAGLPQRSPDEYSGGDNNYTTQVAPLRQADYQYFDEMSEYQHVSPNAINTYTGRVSMALKQKGRKPLAKKTSAIIPPWIDVPEHSRFFVIKSSSLENVKKSFYNGIWSSTYFGNKRLSEAYFNLPKGSKIFLFFSVNASGRFCGVAEMISGLESGLDTSIWGNNEKYDTAFKVRWIVVRDVQNRLLKQFLIPSNDMKPVTNSRDTQEIPPAICKSILKLFKYDQTNVQSFLDHGYT</sequence>
<dbReference type="InParanoid" id="G8ZT95"/>
<dbReference type="GO" id="GO:0003730">
    <property type="term" value="F:mRNA 3'-UTR binding"/>
    <property type="evidence" value="ECO:0007669"/>
    <property type="project" value="EnsemblFungi"/>
</dbReference>
<dbReference type="InterPro" id="IPR007275">
    <property type="entry name" value="YTH_domain"/>
</dbReference>